<dbReference type="Pfam" id="PF01541">
    <property type="entry name" value="GIY-YIG"/>
    <property type="match status" value="1"/>
</dbReference>
<keyword evidence="4" id="KW-0267">Excision nuclease</keyword>
<dbReference type="Pfam" id="PF08459">
    <property type="entry name" value="UvrC_RNaseH_dom"/>
    <property type="match status" value="1"/>
</dbReference>
<dbReference type="InterPro" id="IPR000305">
    <property type="entry name" value="GIY-YIG_endonuc"/>
</dbReference>
<comment type="caution">
    <text evidence="9">The sequence shown here is derived from an EMBL/GenBank/DDBJ whole genome shotgun (WGS) entry which is preliminary data.</text>
</comment>
<name>K2GDH9_9BACT</name>
<evidence type="ECO:0000259" key="8">
    <source>
        <dbReference type="PROSITE" id="PS50165"/>
    </source>
</evidence>
<proteinExistence type="predicted"/>
<dbReference type="GO" id="GO:0009381">
    <property type="term" value="F:excinuclease ABC activity"/>
    <property type="evidence" value="ECO:0007669"/>
    <property type="project" value="InterPro"/>
</dbReference>
<dbReference type="FunFam" id="3.40.1440.10:FF:000001">
    <property type="entry name" value="UvrABC system protein C"/>
    <property type="match status" value="1"/>
</dbReference>
<sequence length="619" mass="73759">MSKKIENILSDLSSNPWVYIMKNTSGNIMYIWKSVSLKSRVNSYFNGKSKLNFAKQNMVAQIADIETIETKNEVEALVLETNLIKLHKPKYNILMKDDKNLVYIKITDDPVPEVIKTRIKTSSWEYFWPYPSTTNVTNVIEVLKKIFKVRNCHIRFANDEKGETKIKLKNWIRSMPCMDYYIGLCDAPCKEDVEALKKYKENIANLRNFLKWNISWVLQWLEIKMQEKSRNQEYEEASKIRDQIKSIKEIQEKQLARDSIPWNNDVIAKMEKYGNIYAWITAIRNWEISSIVSTKIENKLEEDPTLVFEQYLQNKYVWEDVENLKNIKLTIITSERIKDKALLKYFKENKIKMETPSIWSKINILNFTKNNLLNFAYKEELSQISKRTLTRQTQNNILKALSYWEKKEGEIIFECYDISHLGWTNTVASRSVIVNWKTESSRYKKYKLATIKEWEIDDFKSMEEILSRRYQEAMKLNNWPDLIIIDWWKGQLSSALRAISQDPSLPVPNICSIAKREEEIFIPSQLNPIIFEKWTPELALLQKIRDEAHRFAINFNRQKRIKEMKRNILEEMPWFWPKTRQKLLRAAWNIDNISKLSKDELSKILNKTQIEKLEEYWII</sequence>
<dbReference type="NCBIfam" id="TIGR00194">
    <property type="entry name" value="uvrC"/>
    <property type="match status" value="1"/>
</dbReference>
<dbReference type="PANTHER" id="PTHR30562">
    <property type="entry name" value="UVRC/OXIDOREDUCTASE"/>
    <property type="match status" value="1"/>
</dbReference>
<dbReference type="SMART" id="SM00465">
    <property type="entry name" value="GIYc"/>
    <property type="match status" value="1"/>
</dbReference>
<dbReference type="InterPro" id="IPR050066">
    <property type="entry name" value="UvrABC_protein_C"/>
</dbReference>
<dbReference type="InterPro" id="IPR038476">
    <property type="entry name" value="UvrC_RNase_H_dom_sf"/>
</dbReference>
<keyword evidence="1" id="KW-0963">Cytoplasm</keyword>
<dbReference type="PROSITE" id="PS50164">
    <property type="entry name" value="GIY_YIG"/>
    <property type="match status" value="1"/>
</dbReference>
<dbReference type="InterPro" id="IPR001943">
    <property type="entry name" value="UVR_dom"/>
</dbReference>
<feature type="domain" description="UVR" evidence="6">
    <location>
        <begin position="215"/>
        <end position="250"/>
    </location>
</feature>
<feature type="domain" description="UvrC family homology region profile" evidence="8">
    <location>
        <begin position="301"/>
        <end position="495"/>
    </location>
</feature>
<dbReference type="GO" id="GO:0009380">
    <property type="term" value="C:excinuclease repair complex"/>
    <property type="evidence" value="ECO:0007669"/>
    <property type="project" value="InterPro"/>
</dbReference>
<reference evidence="9" key="1">
    <citation type="journal article" date="2012" name="Science">
        <title>Fermentation, hydrogen, and sulfur metabolism in multiple uncultivated bacterial phyla.</title>
        <authorList>
            <person name="Wrighton K.C."/>
            <person name="Thomas B.C."/>
            <person name="Sharon I."/>
            <person name="Miller C.S."/>
            <person name="Castelle C.J."/>
            <person name="VerBerkmoes N.C."/>
            <person name="Wilkins M.J."/>
            <person name="Hettich R.L."/>
            <person name="Lipton M.S."/>
            <person name="Williams K.H."/>
            <person name="Long P.E."/>
            <person name="Banfield J.F."/>
        </authorList>
    </citation>
    <scope>NUCLEOTIDE SEQUENCE [LARGE SCALE GENOMIC DNA]</scope>
</reference>
<evidence type="ECO:0000256" key="3">
    <source>
        <dbReference type="ARBA" id="ARBA00022769"/>
    </source>
</evidence>
<keyword evidence="3" id="KW-0228">DNA excision</keyword>
<keyword evidence="5" id="KW-0234">DNA repair</keyword>
<dbReference type="InterPro" id="IPR010994">
    <property type="entry name" value="RuvA_2-like"/>
</dbReference>
<organism evidence="9">
    <name type="scientific">uncultured bacterium</name>
    <name type="common">gcode 4</name>
    <dbReference type="NCBI Taxonomy" id="1234023"/>
    <lineage>
        <taxon>Bacteria</taxon>
        <taxon>environmental samples</taxon>
    </lineage>
</organism>
<dbReference type="GO" id="GO:0006289">
    <property type="term" value="P:nucleotide-excision repair"/>
    <property type="evidence" value="ECO:0007669"/>
    <property type="project" value="InterPro"/>
</dbReference>
<dbReference type="InterPro" id="IPR036876">
    <property type="entry name" value="UVR_dom_sf"/>
</dbReference>
<dbReference type="Gene3D" id="3.30.420.340">
    <property type="entry name" value="UvrC, RNAse H endonuclease domain"/>
    <property type="match status" value="1"/>
</dbReference>
<evidence type="ECO:0000256" key="4">
    <source>
        <dbReference type="ARBA" id="ARBA00022881"/>
    </source>
</evidence>
<dbReference type="InterPro" id="IPR047296">
    <property type="entry name" value="GIY-YIG_UvrC_Cho"/>
</dbReference>
<dbReference type="Pfam" id="PF02151">
    <property type="entry name" value="UVR"/>
    <property type="match status" value="1"/>
</dbReference>
<evidence type="ECO:0000313" key="9">
    <source>
        <dbReference type="EMBL" id="EKE28314.1"/>
    </source>
</evidence>
<evidence type="ECO:0000259" key="7">
    <source>
        <dbReference type="PROSITE" id="PS50164"/>
    </source>
</evidence>
<keyword evidence="2" id="KW-0227">DNA damage</keyword>
<protein>
    <submittedName>
        <fullName evidence="9">Excinuclease ABC subunit C</fullName>
    </submittedName>
</protein>
<dbReference type="SUPFAM" id="SSF46600">
    <property type="entry name" value="C-terminal UvrC-binding domain of UvrB"/>
    <property type="match status" value="1"/>
</dbReference>
<dbReference type="EMBL" id="AMFJ01000354">
    <property type="protein sequence ID" value="EKE28314.1"/>
    <property type="molecule type" value="Genomic_DNA"/>
</dbReference>
<dbReference type="PANTHER" id="PTHR30562:SF1">
    <property type="entry name" value="UVRABC SYSTEM PROTEIN C"/>
    <property type="match status" value="1"/>
</dbReference>
<gene>
    <name evidence="9" type="primary">uvrC</name>
    <name evidence="9" type="ORF">ACD_3C00080G0003</name>
</gene>
<evidence type="ECO:0000256" key="1">
    <source>
        <dbReference type="ARBA" id="ARBA00022490"/>
    </source>
</evidence>
<dbReference type="InterPro" id="IPR035901">
    <property type="entry name" value="GIY-YIG_endonuc_sf"/>
</dbReference>
<dbReference type="SUPFAM" id="SSF82771">
    <property type="entry name" value="GIY-YIG endonuclease"/>
    <property type="match status" value="1"/>
</dbReference>
<dbReference type="Gene3D" id="3.40.1440.10">
    <property type="entry name" value="GIY-YIG endonuclease"/>
    <property type="match status" value="1"/>
</dbReference>
<dbReference type="AlphaFoldDB" id="K2GDH9"/>
<dbReference type="PROSITE" id="PS50165">
    <property type="entry name" value="UVRC"/>
    <property type="match status" value="1"/>
</dbReference>
<feature type="domain" description="GIY-YIG" evidence="7">
    <location>
        <begin position="14"/>
        <end position="93"/>
    </location>
</feature>
<evidence type="ECO:0000256" key="5">
    <source>
        <dbReference type="ARBA" id="ARBA00023204"/>
    </source>
</evidence>
<evidence type="ECO:0000259" key="6">
    <source>
        <dbReference type="PROSITE" id="PS50151"/>
    </source>
</evidence>
<dbReference type="Gene3D" id="4.10.860.10">
    <property type="entry name" value="UVR domain"/>
    <property type="match status" value="1"/>
</dbReference>
<dbReference type="CDD" id="cd10434">
    <property type="entry name" value="GIY-YIG_UvrC_Cho"/>
    <property type="match status" value="1"/>
</dbReference>
<dbReference type="InterPro" id="IPR004791">
    <property type="entry name" value="UvrC"/>
</dbReference>
<dbReference type="PROSITE" id="PS50151">
    <property type="entry name" value="UVR"/>
    <property type="match status" value="1"/>
</dbReference>
<accession>K2GDH9</accession>
<dbReference type="SUPFAM" id="SSF47781">
    <property type="entry name" value="RuvA domain 2-like"/>
    <property type="match status" value="1"/>
</dbReference>
<dbReference type="InterPro" id="IPR001162">
    <property type="entry name" value="UvrC_RNase_H_dom"/>
</dbReference>
<evidence type="ECO:0000256" key="2">
    <source>
        <dbReference type="ARBA" id="ARBA00022763"/>
    </source>
</evidence>